<dbReference type="EMBL" id="CP011311">
    <property type="protein sequence ID" value="AKE39281.1"/>
    <property type="molecule type" value="Genomic_DNA"/>
</dbReference>
<keyword evidence="6 7" id="KW-0472">Membrane</keyword>
<dbReference type="GO" id="GO:0005886">
    <property type="term" value="C:plasma membrane"/>
    <property type="evidence" value="ECO:0007669"/>
    <property type="project" value="UniProtKB-SubCell"/>
</dbReference>
<dbReference type="PANTHER" id="PTHR34582">
    <property type="entry name" value="UPF0702 TRANSMEMBRANE PROTEIN YCAP"/>
    <property type="match status" value="1"/>
</dbReference>
<feature type="domain" description="YetF C-terminal" evidence="8">
    <location>
        <begin position="96"/>
        <end position="164"/>
    </location>
</feature>
<evidence type="ECO:0000256" key="3">
    <source>
        <dbReference type="ARBA" id="ARBA00022475"/>
    </source>
</evidence>
<dbReference type="Proteomes" id="UP000033566">
    <property type="component" value="Chromosome"/>
</dbReference>
<dbReference type="KEGG" id="ccj:UL81_06590"/>
<feature type="transmembrane region" description="Helical" evidence="7">
    <location>
        <begin position="15"/>
        <end position="36"/>
    </location>
</feature>
<dbReference type="InterPro" id="IPR023090">
    <property type="entry name" value="UPF0702_alpha/beta_dom_sf"/>
</dbReference>
<sequence length="185" mass="19924">MIFLRELAYQLGIDWHRIPVVVIATIGIYLAFMGLVKIFGSRVLSSMTASDAVIIIMFGAVAGRVIVGTPPTLAAGVIGLATLMILEATFGTIRRFTGVSRYLDRHPVLLIAHGKTIQRNVRYAHVSDSDINSAVRKAGLGRREDVQLLILEPTGQLSVIKAGQAVDPALFKDVHGAEHIAEAGK</sequence>
<dbReference type="AlphaFoldDB" id="A0A0F6TAU9"/>
<evidence type="ECO:0000256" key="5">
    <source>
        <dbReference type="ARBA" id="ARBA00022989"/>
    </source>
</evidence>
<dbReference type="PANTHER" id="PTHR34582:SF6">
    <property type="entry name" value="UPF0702 TRANSMEMBRANE PROTEIN YCAP"/>
    <property type="match status" value="1"/>
</dbReference>
<dbReference type="HOGENOM" id="CLU_077149_3_3_11"/>
<evidence type="ECO:0000256" key="7">
    <source>
        <dbReference type="SAM" id="Phobius"/>
    </source>
</evidence>
<keyword evidence="5 7" id="KW-1133">Transmembrane helix</keyword>
<reference evidence="9 10" key="1">
    <citation type="journal article" date="2015" name="Genome Announc.">
        <title>Complete Genome Sequence of Corynebacterium camporealensis DSM 44610, Isolated from the Milk of a Manchega Sheep with Subclinical Mastitis.</title>
        <authorList>
            <person name="Ruckert C."/>
            <person name="Albersmeier A."/>
            <person name="Winkler A."/>
            <person name="Tauch A."/>
        </authorList>
    </citation>
    <scope>NUCLEOTIDE SEQUENCE [LARGE SCALE GENOMIC DNA]</scope>
    <source>
        <strain evidence="9 10">DSM 44610</strain>
    </source>
</reference>
<proteinExistence type="inferred from homology"/>
<protein>
    <recommendedName>
        <fullName evidence="8">YetF C-terminal domain-containing protein</fullName>
    </recommendedName>
</protein>
<evidence type="ECO:0000256" key="1">
    <source>
        <dbReference type="ARBA" id="ARBA00004651"/>
    </source>
</evidence>
<evidence type="ECO:0000256" key="6">
    <source>
        <dbReference type="ARBA" id="ARBA00023136"/>
    </source>
</evidence>
<evidence type="ECO:0000256" key="2">
    <source>
        <dbReference type="ARBA" id="ARBA00006448"/>
    </source>
</evidence>
<gene>
    <name evidence="9" type="ORF">UL81_06590</name>
</gene>
<feature type="transmembrane region" description="Helical" evidence="7">
    <location>
        <begin position="48"/>
        <end position="67"/>
    </location>
</feature>
<evidence type="ECO:0000313" key="9">
    <source>
        <dbReference type="EMBL" id="AKE39281.1"/>
    </source>
</evidence>
<evidence type="ECO:0000313" key="10">
    <source>
        <dbReference type="Proteomes" id="UP000033566"/>
    </source>
</evidence>
<comment type="similarity">
    <text evidence="2">Belongs to the UPF0702 family.</text>
</comment>
<dbReference type="InterPro" id="IPR007353">
    <property type="entry name" value="DUF421"/>
</dbReference>
<organism evidence="9 10">
    <name type="scientific">Corynebacterium camporealensis</name>
    <dbReference type="NCBI Taxonomy" id="161896"/>
    <lineage>
        <taxon>Bacteria</taxon>
        <taxon>Bacillati</taxon>
        <taxon>Actinomycetota</taxon>
        <taxon>Actinomycetes</taxon>
        <taxon>Mycobacteriales</taxon>
        <taxon>Corynebacteriaceae</taxon>
        <taxon>Corynebacterium</taxon>
    </lineage>
</organism>
<dbReference type="Pfam" id="PF04239">
    <property type="entry name" value="DUF421"/>
    <property type="match status" value="1"/>
</dbReference>
<comment type="subcellular location">
    <subcellularLocation>
        <location evidence="1">Cell membrane</location>
        <topology evidence="1">Multi-pass membrane protein</topology>
    </subcellularLocation>
</comment>
<dbReference type="Gene3D" id="3.30.240.20">
    <property type="entry name" value="bsu07140 like domains"/>
    <property type="match status" value="1"/>
</dbReference>
<evidence type="ECO:0000259" key="8">
    <source>
        <dbReference type="Pfam" id="PF04239"/>
    </source>
</evidence>
<evidence type="ECO:0000256" key="4">
    <source>
        <dbReference type="ARBA" id="ARBA00022692"/>
    </source>
</evidence>
<dbReference type="PATRIC" id="fig|161896.4.peg.1294"/>
<feature type="transmembrane region" description="Helical" evidence="7">
    <location>
        <begin position="73"/>
        <end position="93"/>
    </location>
</feature>
<name>A0A0F6TAU9_9CORY</name>
<accession>A0A0F6TAU9</accession>
<keyword evidence="10" id="KW-1185">Reference proteome</keyword>
<keyword evidence="4 7" id="KW-0812">Transmembrane</keyword>
<keyword evidence="3" id="KW-1003">Cell membrane</keyword>